<dbReference type="InterPro" id="IPR000715">
    <property type="entry name" value="Glycosyl_transferase_4"/>
</dbReference>
<dbReference type="GO" id="GO:0046872">
    <property type="term" value="F:metal ion binding"/>
    <property type="evidence" value="ECO:0007669"/>
    <property type="project" value="UniProtKB-KW"/>
</dbReference>
<dbReference type="KEGG" id="rgu:A4W93_23540"/>
<dbReference type="PANTHER" id="PTHR22926:SF3">
    <property type="entry name" value="UNDECAPRENYL-PHOSPHATE ALPHA-N-ACETYLGLUCOSAMINYL 1-PHOSPHATE TRANSFERASE"/>
    <property type="match status" value="1"/>
</dbReference>
<accession>A0A1W6LEE1</accession>
<evidence type="ECO:0000256" key="3">
    <source>
        <dbReference type="ARBA" id="ARBA00022679"/>
    </source>
</evidence>
<dbReference type="STRING" id="946333.A4W93_23540"/>
<evidence type="ECO:0000313" key="10">
    <source>
        <dbReference type="Proteomes" id="UP000193427"/>
    </source>
</evidence>
<keyword evidence="2" id="KW-1003">Cell membrane</keyword>
<keyword evidence="3 9" id="KW-0808">Transferase</keyword>
<feature type="transmembrane region" description="Helical" evidence="8">
    <location>
        <begin position="133"/>
        <end position="154"/>
    </location>
</feature>
<feature type="transmembrane region" description="Helical" evidence="8">
    <location>
        <begin position="332"/>
        <end position="349"/>
    </location>
</feature>
<feature type="transmembrane region" description="Helical" evidence="8">
    <location>
        <begin position="243"/>
        <end position="261"/>
    </location>
</feature>
<comment type="subcellular location">
    <subcellularLocation>
        <location evidence="1">Cell membrane</location>
        <topology evidence="1">Multi-pass membrane protein</topology>
    </subcellularLocation>
</comment>
<keyword evidence="5 8" id="KW-1133">Transmembrane helix</keyword>
<feature type="transmembrane region" description="Helical" evidence="8">
    <location>
        <begin position="104"/>
        <end position="127"/>
    </location>
</feature>
<protein>
    <submittedName>
        <fullName evidence="9">Glycosyl transferase</fullName>
    </submittedName>
</protein>
<evidence type="ECO:0000256" key="5">
    <source>
        <dbReference type="ARBA" id="ARBA00022989"/>
    </source>
</evidence>
<dbReference type="AlphaFoldDB" id="A0A1W6LEE1"/>
<evidence type="ECO:0000256" key="8">
    <source>
        <dbReference type="SAM" id="Phobius"/>
    </source>
</evidence>
<dbReference type="Pfam" id="PF00953">
    <property type="entry name" value="Glycos_transf_4"/>
    <property type="match status" value="1"/>
</dbReference>
<keyword evidence="4 8" id="KW-0812">Transmembrane</keyword>
<comment type="cofactor">
    <cofactor evidence="7">
        <name>Mg(2+)</name>
        <dbReference type="ChEBI" id="CHEBI:18420"/>
    </cofactor>
</comment>
<feature type="binding site" evidence="7">
    <location>
        <position position="156"/>
    </location>
    <ligand>
        <name>Mg(2+)</name>
        <dbReference type="ChEBI" id="CHEBI:18420"/>
    </ligand>
</feature>
<proteinExistence type="predicted"/>
<dbReference type="PANTHER" id="PTHR22926">
    <property type="entry name" value="PHOSPHO-N-ACETYLMURAMOYL-PENTAPEPTIDE-TRANSFERASE"/>
    <property type="match status" value="1"/>
</dbReference>
<dbReference type="CDD" id="cd06912">
    <property type="entry name" value="GT_MraY_like"/>
    <property type="match status" value="1"/>
</dbReference>
<dbReference type="GO" id="GO:0071555">
    <property type="term" value="P:cell wall organization"/>
    <property type="evidence" value="ECO:0007669"/>
    <property type="project" value="TreeGrafter"/>
</dbReference>
<evidence type="ECO:0000256" key="2">
    <source>
        <dbReference type="ARBA" id="ARBA00022475"/>
    </source>
</evidence>
<evidence type="ECO:0000256" key="6">
    <source>
        <dbReference type="ARBA" id="ARBA00023136"/>
    </source>
</evidence>
<dbReference type="GO" id="GO:0016780">
    <property type="term" value="F:phosphotransferase activity, for other substituted phosphate groups"/>
    <property type="evidence" value="ECO:0007669"/>
    <property type="project" value="InterPro"/>
</dbReference>
<reference evidence="9 10" key="1">
    <citation type="submission" date="2016-04" db="EMBL/GenBank/DDBJ databases">
        <title>Complete genome sequence of natural rubber-degrading, novel Gram-negative bacterium, Rhizobacter gummiphilus strain NS21.</title>
        <authorList>
            <person name="Tabata M."/>
            <person name="Kasai D."/>
            <person name="Fukuda M."/>
        </authorList>
    </citation>
    <scope>NUCLEOTIDE SEQUENCE [LARGE SCALE GENOMIC DNA]</scope>
    <source>
        <strain evidence="9 10">NS21</strain>
    </source>
</reference>
<feature type="transmembrane region" description="Helical" evidence="8">
    <location>
        <begin position="161"/>
        <end position="181"/>
    </location>
</feature>
<feature type="transmembrane region" description="Helical" evidence="8">
    <location>
        <begin position="219"/>
        <end position="237"/>
    </location>
</feature>
<dbReference type="OrthoDB" id="9783652at2"/>
<feature type="binding site" evidence="7">
    <location>
        <position position="216"/>
    </location>
    <ligand>
        <name>Mg(2+)</name>
        <dbReference type="ChEBI" id="CHEBI:18420"/>
    </ligand>
</feature>
<dbReference type="Proteomes" id="UP000193427">
    <property type="component" value="Chromosome"/>
</dbReference>
<keyword evidence="10" id="KW-1185">Reference proteome</keyword>
<name>A0A1W6LEE1_9BURK</name>
<gene>
    <name evidence="9" type="ORF">A4W93_23540</name>
</gene>
<dbReference type="GO" id="GO:0009103">
    <property type="term" value="P:lipopolysaccharide biosynthetic process"/>
    <property type="evidence" value="ECO:0007669"/>
    <property type="project" value="TreeGrafter"/>
</dbReference>
<feature type="transmembrane region" description="Helical" evidence="8">
    <location>
        <begin position="187"/>
        <end position="207"/>
    </location>
</feature>
<dbReference type="GO" id="GO:0005886">
    <property type="term" value="C:plasma membrane"/>
    <property type="evidence" value="ECO:0007669"/>
    <property type="project" value="UniProtKB-SubCell"/>
</dbReference>
<organism evidence="9 10">
    <name type="scientific">Piscinibacter gummiphilus</name>
    <dbReference type="NCBI Taxonomy" id="946333"/>
    <lineage>
        <taxon>Bacteria</taxon>
        <taxon>Pseudomonadati</taxon>
        <taxon>Pseudomonadota</taxon>
        <taxon>Betaproteobacteria</taxon>
        <taxon>Burkholderiales</taxon>
        <taxon>Sphaerotilaceae</taxon>
        <taxon>Piscinibacter</taxon>
    </lineage>
</organism>
<keyword evidence="6 8" id="KW-0472">Membrane</keyword>
<dbReference type="GO" id="GO:0044038">
    <property type="term" value="P:cell wall macromolecule biosynthetic process"/>
    <property type="evidence" value="ECO:0007669"/>
    <property type="project" value="TreeGrafter"/>
</dbReference>
<dbReference type="EMBL" id="CP015118">
    <property type="protein sequence ID" value="ARN22645.1"/>
    <property type="molecule type" value="Genomic_DNA"/>
</dbReference>
<keyword evidence="7" id="KW-0479">Metal-binding</keyword>
<dbReference type="RefSeq" id="WP_085752948.1">
    <property type="nucleotide sequence ID" value="NZ_BSPR01000018.1"/>
</dbReference>
<evidence type="ECO:0000256" key="7">
    <source>
        <dbReference type="PIRSR" id="PIRSR600715-1"/>
    </source>
</evidence>
<feature type="transmembrane region" description="Helical" evidence="8">
    <location>
        <begin position="308"/>
        <end position="326"/>
    </location>
</feature>
<feature type="transmembrane region" description="Helical" evidence="8">
    <location>
        <begin position="75"/>
        <end position="92"/>
    </location>
</feature>
<evidence type="ECO:0000256" key="1">
    <source>
        <dbReference type="ARBA" id="ARBA00004651"/>
    </source>
</evidence>
<evidence type="ECO:0000256" key="4">
    <source>
        <dbReference type="ARBA" id="ARBA00022692"/>
    </source>
</evidence>
<evidence type="ECO:0000313" key="9">
    <source>
        <dbReference type="EMBL" id="ARN22645.1"/>
    </source>
</evidence>
<sequence length="366" mass="40790">MIYFTSCFLAGLFATLITMRSSVRFANLFADHDLRGVQKFHARPVPRVGGIGVMLGLVAGAIVAEMNHAPFAPSIWLLMACALPAFGAGIAEDLTKKVTPRWRLLATAVSAGLAAWLLNGLILRTHIPGLDLLLPWTPFAVALTLFTVAGVANAINIIDGFNGLASMCVFMMILAMAYVAFQVGDTFVFTACLITAGAVLGFFVWNFPAGLIFLGDGGAYLLGFLLAELGILLVHRNANVSPIFPLLLCAYPIFETIFTMYRRKFVRGVATAAPDGIHLHTLIHRRLIRWTLQNNLERRRLTRRNSMTSPYLWLLCLTSVIPSVLWWNSTAILSWFLLAFVIAYVWLYARIVRFKTPRWMVFRRHR</sequence>
<keyword evidence="7" id="KW-0460">Magnesium</keyword>